<feature type="transmembrane region" description="Helical" evidence="1">
    <location>
        <begin position="90"/>
        <end position="108"/>
    </location>
</feature>
<dbReference type="Proteomes" id="UP000316167">
    <property type="component" value="Unassembled WGS sequence"/>
</dbReference>
<reference evidence="2 3" key="1">
    <citation type="journal article" date="2015" name="Stand. Genomic Sci.">
        <title>Genomic Encyclopedia of Bacterial and Archaeal Type Strains, Phase III: the genomes of soil and plant-associated and newly described type strains.</title>
        <authorList>
            <person name="Whitman W.B."/>
            <person name="Woyke T."/>
            <person name="Klenk H.P."/>
            <person name="Zhou Y."/>
            <person name="Lilburn T.G."/>
            <person name="Beck B.J."/>
            <person name="De Vos P."/>
            <person name="Vandamme P."/>
            <person name="Eisen J.A."/>
            <person name="Garrity G."/>
            <person name="Hugenholtz P."/>
            <person name="Kyrpides N.C."/>
        </authorList>
    </citation>
    <scope>NUCLEOTIDE SEQUENCE [LARGE SCALE GENOMIC DNA]</scope>
    <source>
        <strain evidence="2 3">CGMCC 1.7271</strain>
    </source>
</reference>
<keyword evidence="1" id="KW-0812">Transmembrane</keyword>
<feature type="transmembrane region" description="Helical" evidence="1">
    <location>
        <begin position="55"/>
        <end position="78"/>
    </location>
</feature>
<keyword evidence="3" id="KW-1185">Reference proteome</keyword>
<proteinExistence type="predicted"/>
<accession>A0A562SJR0</accession>
<organism evidence="2 3">
    <name type="scientific">Lacibacter cauensis</name>
    <dbReference type="NCBI Taxonomy" id="510947"/>
    <lineage>
        <taxon>Bacteria</taxon>
        <taxon>Pseudomonadati</taxon>
        <taxon>Bacteroidota</taxon>
        <taxon>Chitinophagia</taxon>
        <taxon>Chitinophagales</taxon>
        <taxon>Chitinophagaceae</taxon>
        <taxon>Lacibacter</taxon>
    </lineage>
</organism>
<name>A0A562SJR0_9BACT</name>
<protein>
    <submittedName>
        <fullName evidence="2">Uncharacterized protein</fullName>
    </submittedName>
</protein>
<evidence type="ECO:0000313" key="3">
    <source>
        <dbReference type="Proteomes" id="UP000316167"/>
    </source>
</evidence>
<dbReference type="AlphaFoldDB" id="A0A562SJR0"/>
<sequence length="202" mass="23354">MNSSTSFNERKKQLLQALEERYAPVEKSWWQTSGSKFFASNELLKEYPVTTDRPMAVFIAAYPWGIWAFVGFAGIFISSWYYEQLFAKDMWPIVLLAAVIIVLILLNISMQLQKPVLKVDEEGFRYLRNGFYCSWSSVIAMYMEEEQGEDAKNYLHVHYYDAGTDTFFEEIIALNSINEDPEVITAALEYFRCKALQAVPAD</sequence>
<evidence type="ECO:0000313" key="2">
    <source>
        <dbReference type="EMBL" id="TWI81442.1"/>
    </source>
</evidence>
<dbReference type="EMBL" id="VLLE01000004">
    <property type="protein sequence ID" value="TWI81442.1"/>
    <property type="molecule type" value="Genomic_DNA"/>
</dbReference>
<evidence type="ECO:0000256" key="1">
    <source>
        <dbReference type="SAM" id="Phobius"/>
    </source>
</evidence>
<dbReference type="RefSeq" id="WP_144886640.1">
    <property type="nucleotide sequence ID" value="NZ_VLLE01000004.1"/>
</dbReference>
<gene>
    <name evidence="2" type="ORF">IQ13_2460</name>
</gene>
<comment type="caution">
    <text evidence="2">The sequence shown here is derived from an EMBL/GenBank/DDBJ whole genome shotgun (WGS) entry which is preliminary data.</text>
</comment>
<keyword evidence="1" id="KW-0472">Membrane</keyword>
<keyword evidence="1" id="KW-1133">Transmembrane helix</keyword>